<reference evidence="1" key="1">
    <citation type="submission" date="2021-10" db="EMBL/GenBank/DDBJ databases">
        <title>Roseicella aerolatum sp. nov., isolated from aerosols of e-waste dismantling site.</title>
        <authorList>
            <person name="Qin T."/>
        </authorList>
    </citation>
    <scope>NUCLEOTIDE SEQUENCE</scope>
    <source>
        <strain evidence="1">GB24</strain>
    </source>
</reference>
<dbReference type="RefSeq" id="WP_226608789.1">
    <property type="nucleotide sequence ID" value="NZ_JAJAQI010000018.1"/>
</dbReference>
<gene>
    <name evidence="1" type="ORF">LHA35_13450</name>
</gene>
<keyword evidence="2" id="KW-1185">Reference proteome</keyword>
<sequence length="100" mass="10880">MALLKPIEIRNTGLVAAYWRLTHCQIDHGAGIAEFRLHGWPSREAREAGKAPLPGLLYRVTAGELGLSDLHAVRSADLYGAARTRPAEDGTVWFADAEDA</sequence>
<name>A0A9X1IDJ1_9PROT</name>
<comment type="caution">
    <text evidence="1">The sequence shown here is derived from an EMBL/GenBank/DDBJ whole genome shotgun (WGS) entry which is preliminary data.</text>
</comment>
<dbReference type="Proteomes" id="UP001139311">
    <property type="component" value="Unassembled WGS sequence"/>
</dbReference>
<dbReference type="AlphaFoldDB" id="A0A9X1IDJ1"/>
<accession>A0A9X1IDJ1</accession>
<organism evidence="1 2">
    <name type="scientific">Roseicella aerolata</name>
    <dbReference type="NCBI Taxonomy" id="2883479"/>
    <lineage>
        <taxon>Bacteria</taxon>
        <taxon>Pseudomonadati</taxon>
        <taxon>Pseudomonadota</taxon>
        <taxon>Alphaproteobacteria</taxon>
        <taxon>Acetobacterales</taxon>
        <taxon>Roseomonadaceae</taxon>
        <taxon>Roseicella</taxon>
    </lineage>
</organism>
<evidence type="ECO:0000313" key="2">
    <source>
        <dbReference type="Proteomes" id="UP001139311"/>
    </source>
</evidence>
<evidence type="ECO:0000313" key="1">
    <source>
        <dbReference type="EMBL" id="MCB4822739.1"/>
    </source>
</evidence>
<proteinExistence type="predicted"/>
<dbReference type="EMBL" id="JAJAQI010000018">
    <property type="protein sequence ID" value="MCB4822739.1"/>
    <property type="molecule type" value="Genomic_DNA"/>
</dbReference>
<protein>
    <submittedName>
        <fullName evidence="1">Uncharacterized protein</fullName>
    </submittedName>
</protein>